<evidence type="ECO:0000313" key="8">
    <source>
        <dbReference type="EMBL" id="TDY46623.1"/>
    </source>
</evidence>
<dbReference type="InterPro" id="IPR008532">
    <property type="entry name" value="NFACT_RNA-bd"/>
</dbReference>
<comment type="caution">
    <text evidence="8">The sequence shown here is derived from an EMBL/GenBank/DDBJ whole genome shotgun (WGS) entry which is preliminary data.</text>
</comment>
<dbReference type="GO" id="GO:0019843">
    <property type="term" value="F:rRNA binding"/>
    <property type="evidence" value="ECO:0007669"/>
    <property type="project" value="UniProtKB-UniRule"/>
</dbReference>
<evidence type="ECO:0000313" key="9">
    <source>
        <dbReference type="Proteomes" id="UP000294581"/>
    </source>
</evidence>
<proteinExistence type="inferred from homology"/>
<feature type="region of interest" description="Disordered" evidence="6">
    <location>
        <begin position="588"/>
        <end position="611"/>
    </location>
</feature>
<dbReference type="Pfam" id="PF05670">
    <property type="entry name" value="NFACT-R_1"/>
    <property type="match status" value="1"/>
</dbReference>
<feature type="compositionally biased region" description="Basic and acidic residues" evidence="6">
    <location>
        <begin position="588"/>
        <end position="598"/>
    </location>
</feature>
<evidence type="ECO:0000256" key="3">
    <source>
        <dbReference type="ARBA" id="ARBA00022884"/>
    </source>
</evidence>
<dbReference type="FunFam" id="2.30.310.10:FF:000004">
    <property type="entry name" value="Fibronectin-binding protein A"/>
    <property type="match status" value="1"/>
</dbReference>
<keyword evidence="9" id="KW-1185">Reference proteome</keyword>
<dbReference type="OrthoDB" id="9766163at2"/>
<dbReference type="GO" id="GO:0043023">
    <property type="term" value="F:ribosomal large subunit binding"/>
    <property type="evidence" value="ECO:0007669"/>
    <property type="project" value="UniProtKB-UniRule"/>
</dbReference>
<dbReference type="GO" id="GO:0072344">
    <property type="term" value="P:rescue of stalled ribosome"/>
    <property type="evidence" value="ECO:0007669"/>
    <property type="project" value="UniProtKB-UniRule"/>
</dbReference>
<gene>
    <name evidence="5" type="primary">rqcH</name>
    <name evidence="8" type="ORF">C7445_10649</name>
</gene>
<feature type="domain" description="NFACT RNA-binding" evidence="7">
    <location>
        <begin position="468"/>
        <end position="559"/>
    </location>
</feature>
<feature type="compositionally biased region" description="Basic and acidic residues" evidence="6">
    <location>
        <begin position="454"/>
        <end position="464"/>
    </location>
</feature>
<dbReference type="GO" id="GO:0000049">
    <property type="term" value="F:tRNA binding"/>
    <property type="evidence" value="ECO:0007669"/>
    <property type="project" value="UniProtKB-UniRule"/>
</dbReference>
<dbReference type="Pfam" id="PF05833">
    <property type="entry name" value="NFACT_N"/>
    <property type="match status" value="1"/>
</dbReference>
<organism evidence="8 9">
    <name type="scientific">Alicyclobacillus sacchari</name>
    <dbReference type="NCBI Taxonomy" id="392010"/>
    <lineage>
        <taxon>Bacteria</taxon>
        <taxon>Bacillati</taxon>
        <taxon>Bacillota</taxon>
        <taxon>Bacilli</taxon>
        <taxon>Bacillales</taxon>
        <taxon>Alicyclobacillaceae</taxon>
        <taxon>Alicyclobacillus</taxon>
    </lineage>
</organism>
<keyword evidence="4 5" id="KW-0648">Protein biosynthesis</keyword>
<dbReference type="GO" id="GO:1990112">
    <property type="term" value="C:RQC complex"/>
    <property type="evidence" value="ECO:0007669"/>
    <property type="project" value="TreeGrafter"/>
</dbReference>
<evidence type="ECO:0000256" key="6">
    <source>
        <dbReference type="SAM" id="MobiDB-lite"/>
    </source>
</evidence>
<dbReference type="InterPro" id="IPR051608">
    <property type="entry name" value="RQC_Subunit_NEMF"/>
</dbReference>
<protein>
    <recommendedName>
        <fullName evidence="5">Rqc2 homolog RqcH</fullName>
        <shortName evidence="5">RqcH</shortName>
    </recommendedName>
</protein>
<comment type="function">
    <text evidence="5">Key component of the ribosome quality control system (RQC), a ribosome-associated complex that mediates the extraction of incompletely synthesized nascent chains from stalled ribosomes and their subsequent degradation. RqcH recruits Ala-charged tRNA, and with RqcP directs the elongation of stalled nascent chains on 50S ribosomal subunits, leading to non-templated C-terminal alanine extensions (Ala tail). The Ala tail promotes nascent chain degradation. May add between 1 and at least 8 Ala residues. Binds to stalled 50S ribosomal subunits.</text>
</comment>
<comment type="similarity">
    <text evidence="5">Belongs to the NEMF family.</text>
</comment>
<keyword evidence="1 5" id="KW-0820">tRNA-binding</keyword>
<sequence length="611" mass="68654">MDGLTMRRLANELNSVLTGAKIEKIHQPGERDLVISLRSPGLGSRRLLVSAHKQFARMHFLANEKPDNPPEPPMFCMLLRKHLEGGRIVGVEQQGWDRVIELHIESIDELGDVRLYSLVCEMMGRHSNVILCRTSDSGSQGVVDAIVRVTEAMSRHREVLPGCTYVPPPAQPKQAIEDLTKGSFAAVDADHWLSRPNVMLIVERLSGVGPVSAREILFRASHMSTLDAGEAVLRSAEELIASVEKGTERPSVAIDEMGRAVECAPFLVTHRNRYADCPDMSEAIRRRFADTGEVLYHSRLQDELVRVVADQMDRLRGKRVKLEASLADSADEERYRVQAELLTAYAYVVQKGASRVELPNYYRDGEMLQIELDPALDAIANAQRYFKLATKRKRAQTAVAQQMEETERDLAYLEAVMQSLADTSLDNLEQIRRELISQGFLTAKAQRRQAGSRRGRETARDPEGKPAAYLSEDGFVIRVGRNNLQNDRLTLRASAKHDLWLHVKGEPGSHVVIERGRAERIPESTIEEAALLAAYFSRARDSATVPVDITEVRNVWKPNGARPGFVLYDQQRTLFVTPDRTEVESILQRRADAKHDEPTPPAQAKLKERWT</sequence>
<evidence type="ECO:0000256" key="4">
    <source>
        <dbReference type="ARBA" id="ARBA00022917"/>
    </source>
</evidence>
<dbReference type="PANTHER" id="PTHR15239:SF6">
    <property type="entry name" value="RIBOSOME QUALITY CONTROL COMPLEX SUBUNIT NEMF"/>
    <property type="match status" value="1"/>
</dbReference>
<dbReference type="EMBL" id="SORF01000006">
    <property type="protein sequence ID" value="TDY46623.1"/>
    <property type="molecule type" value="Genomic_DNA"/>
</dbReference>
<keyword evidence="3 5" id="KW-0694">RNA-binding</keyword>
<keyword evidence="2 5" id="KW-0699">rRNA-binding</keyword>
<dbReference type="AlphaFoldDB" id="A0A4R8LQ89"/>
<evidence type="ECO:0000259" key="7">
    <source>
        <dbReference type="Pfam" id="PF05670"/>
    </source>
</evidence>
<dbReference type="InterPro" id="IPR043682">
    <property type="entry name" value="RqcH_bacterial"/>
</dbReference>
<dbReference type="Gene3D" id="2.30.310.10">
    <property type="entry name" value="ibrinogen binding protein from staphylococcus aureus domain"/>
    <property type="match status" value="1"/>
</dbReference>
<feature type="region of interest" description="Disordered" evidence="6">
    <location>
        <begin position="446"/>
        <end position="465"/>
    </location>
</feature>
<comment type="subunit">
    <text evidence="5">Associates with stalled 50S ribosomal subunits. Binds to RqcP.</text>
</comment>
<dbReference type="Proteomes" id="UP000294581">
    <property type="component" value="Unassembled WGS sequence"/>
</dbReference>
<dbReference type="HAMAP" id="MF_00844_B">
    <property type="entry name" value="RqcH_B"/>
    <property type="match status" value="1"/>
</dbReference>
<evidence type="ECO:0000256" key="5">
    <source>
        <dbReference type="HAMAP-Rule" id="MF_00844"/>
    </source>
</evidence>
<dbReference type="RefSeq" id="WP_134159495.1">
    <property type="nucleotide sequence ID" value="NZ_SORF01000006.1"/>
</dbReference>
<name>A0A4R8LQ89_9BACL</name>
<accession>A0A4R8LQ89</accession>
<dbReference type="PANTHER" id="PTHR15239">
    <property type="entry name" value="NUCLEAR EXPORT MEDIATOR FACTOR NEMF"/>
    <property type="match status" value="1"/>
</dbReference>
<evidence type="ECO:0000256" key="2">
    <source>
        <dbReference type="ARBA" id="ARBA00022730"/>
    </source>
</evidence>
<evidence type="ECO:0000256" key="1">
    <source>
        <dbReference type="ARBA" id="ARBA00022555"/>
    </source>
</evidence>
<reference evidence="8 9" key="1">
    <citation type="submission" date="2019-03" db="EMBL/GenBank/DDBJ databases">
        <title>Genomic Encyclopedia of Type Strains, Phase IV (KMG-IV): sequencing the most valuable type-strain genomes for metagenomic binning, comparative biology and taxonomic classification.</title>
        <authorList>
            <person name="Goeker M."/>
        </authorList>
    </citation>
    <scope>NUCLEOTIDE SEQUENCE [LARGE SCALE GENOMIC DNA]</scope>
    <source>
        <strain evidence="8 9">DSM 17974</strain>
    </source>
</reference>